<dbReference type="InterPro" id="IPR049053">
    <property type="entry name" value="AFCA-like_C"/>
</dbReference>
<evidence type="ECO:0000256" key="3">
    <source>
        <dbReference type="SAM" id="SignalP"/>
    </source>
</evidence>
<keyword evidence="9" id="KW-1185">Reference proteome</keyword>
<sequence>MKLAKRFQIKRLLAGILAAALVLPVGVNAATGAIPVSEQLSVLRADATVEKELKLWYDEPAPNSDAGWEQWSLPLGCGYMGANVFGITDTERIQLTENSLCGNNGFEGGLNNFSETYLDFGHDYSGVSNYTRDLILNDATAHVRYDYGGVTYSREYFTSYPDKVMAIKLSASESGKLSFTLRPTIPYLNEKKSGTVSAQGDTITLSGRMHGYEVDFEGQYKVIPSGGSASMQAANDADGDNGTIQVTGADSAVILIAIGTNYEFDPQVFLNPDATKLEGFEHPHAKVTERIEQASAQSYEQLRSNHTADYQNLFDRTRFDLGGAVPQLTTDELMNAYKAGSNDRYLEELYFQYGRYLLISSSRKGALPPNLQGVWNMYEQAPWTAGYWHNINIQMNYWPVFSTNLAELFDSYIDYYNAYLPAVRNSSNQFIAQQHPDNYDPGGDNGWSIGTGAGPYSVYAPNGQGTDGNGTGALMAQVFWEYYDFTRDPDILENITYPAVSGAANFMSRVMEPHGDYLLADPSASPEQMENGNYVVTVGTAWDQQLAYEMEQNTLEAAELLGRQDEALPQRLADQIDKLDPVQVGFSGQIKEFREENFYGEIAEYNHRHISQLVGLYPGTLINSTTPAWMDAAKVSLNLRGDKSTGWAMAHRLNAWARTKDGNRTYSIYQTLLKNGTLNNLWDTHPPFQIDGNFGGTAGVSEMLLQSHEGYIAPMPAIPDAWAQGSYRGLVARGNFTVGADWSNGQADQFTITSNAGGVCKLSYFNIADAVVTDSDGNTISFEKDSTDLISFDTVQGKTYTVTQIPSYRATQAASDLELHYLDNGQAVVMNWTASADAKSYNIYRADGNDADYTLLESGVTDTSYTSRNAELDQKEQHTFRVTAVGQDGRESSGVTAIMFPLSPSASVSGVFLDETTVQLSIDPVASAEQYNIYRKTADGYEKLMSTKYNTAVVGNVSVGDAFAVSVESETRESPKTDAVITSQITLDNVLQGKAITSTRPALGDYPLSNALDGNPDTRYALPDEEGPYSVTIDLDGVYELHNFKILEFQNPPGETRSNETTIELSSDGGTSWTTVIDKQSLNPGSGLMGITEFDLGGAAGSLMRITFHHTIGTTSSTATIHEIICSGSVGAPTDKQALQEVLFQADKIDTSSYDPSAVSAFEDTYQRATLLFNNPAAGQEQVDSITAELTNSIKNLKQVNVAFQKPITANHEAIDPFYGIDKMVDGDHESRYAGSDIYTELEVEIDLQGNYLVNRVNVEEYLDGGTRGGETTIQVYNGEEWVTVVDKQSLSGQRFTVLSFEEIVGSKIRIQFKNTQSQRLITIYEIEVMGLAQLDLSMLQAKIQEAEAIQPTSCTPDSYQGLLEAIASAKDVLENATAQQQVNQAVQSLQSAIDALEPASPADKTILQKVIDRADELILGEEYASAIESVQASFAASLAEAKEINANRFATQQQVDNAWIALMTEIHKLGFQKGDLTSLRTLCEYVAGLQLDRYIDNQAKADLPGALAAGRAVLEDGDAMADTIDSAVDALLGVLTNLRLKADKTYLQQALDRAQSIDLNDYSAQSVDAFQRMVKYGEHINCKDDATQEEVDAAAKQIDAAIAALSPVQRVAGDGVQAASQTQSSPRTGERGMLPGLSVLLLAAGLLLFGQHKRKE</sequence>
<evidence type="ECO:0000259" key="6">
    <source>
        <dbReference type="Pfam" id="PF21307"/>
    </source>
</evidence>
<evidence type="ECO:0000256" key="2">
    <source>
        <dbReference type="SAM" id="Phobius"/>
    </source>
</evidence>
<dbReference type="PANTHER" id="PTHR31084:SF19">
    <property type="entry name" value="GLYCOSYL HYDROLASE FAMILY 95 N-TERMINAL DOMAIN-CONTAINING PROTEIN"/>
    <property type="match status" value="1"/>
</dbReference>
<keyword evidence="3" id="KW-0732">Signal</keyword>
<feature type="domain" description="Glycosyl hydrolase family 95 N-terminal" evidence="5">
    <location>
        <begin position="118"/>
        <end position="263"/>
    </location>
</feature>
<accession>C0EGH0</accession>
<feature type="domain" description="Alpha fucosidase A-like C-terminal" evidence="6">
    <location>
        <begin position="706"/>
        <end position="802"/>
    </location>
</feature>
<keyword evidence="1" id="KW-0326">Glycosidase</keyword>
<dbReference type="HOGENOM" id="CLU_253695_0_0_9"/>
<feature type="domain" description="F5/8 type C" evidence="4">
    <location>
        <begin position="996"/>
        <end position="1083"/>
    </location>
</feature>
<feature type="signal peptide" evidence="3">
    <location>
        <begin position="1"/>
        <end position="29"/>
    </location>
</feature>
<feature type="domain" description="Glycosyl hydrolase family 95 catalytic" evidence="7">
    <location>
        <begin position="298"/>
        <end position="704"/>
    </location>
</feature>
<keyword evidence="2" id="KW-0472">Membrane</keyword>
<protein>
    <submittedName>
        <fullName evidence="8">F5/8 type C domain protein</fullName>
    </submittedName>
</protein>
<keyword evidence="2" id="KW-1133">Transmembrane helix</keyword>
<proteinExistence type="predicted"/>
<dbReference type="InterPro" id="IPR012341">
    <property type="entry name" value="6hp_glycosidase-like_sf"/>
</dbReference>
<dbReference type="PANTHER" id="PTHR31084">
    <property type="entry name" value="ALPHA-L-FUCOSIDASE 2"/>
    <property type="match status" value="1"/>
</dbReference>
<dbReference type="InterPro" id="IPR013783">
    <property type="entry name" value="Ig-like_fold"/>
</dbReference>
<dbReference type="GO" id="GO:0005975">
    <property type="term" value="P:carbohydrate metabolic process"/>
    <property type="evidence" value="ECO:0007669"/>
    <property type="project" value="InterPro"/>
</dbReference>
<dbReference type="Pfam" id="PF21307">
    <property type="entry name" value="Glyco_hydro_95_C"/>
    <property type="match status" value="1"/>
</dbReference>
<dbReference type="Gene3D" id="1.20.1270.90">
    <property type="entry name" value="AF1782-like"/>
    <property type="match status" value="4"/>
</dbReference>
<evidence type="ECO:0000259" key="4">
    <source>
        <dbReference type="Pfam" id="PF00754"/>
    </source>
</evidence>
<dbReference type="SUPFAM" id="SSF48208">
    <property type="entry name" value="Six-hairpin glycosidases"/>
    <property type="match status" value="1"/>
</dbReference>
<reference evidence="8 9" key="1">
    <citation type="submission" date="2009-01" db="EMBL/GenBank/DDBJ databases">
        <authorList>
            <person name="Fulton L."/>
            <person name="Clifton S."/>
            <person name="Fulton B."/>
            <person name="Xu J."/>
            <person name="Minx P."/>
            <person name="Pepin K.H."/>
            <person name="Johnson M."/>
            <person name="Bhonagiri V."/>
            <person name="Nash W.E."/>
            <person name="Mardis E.R."/>
            <person name="Wilson R.K."/>
        </authorList>
    </citation>
    <scope>NUCLEOTIDE SEQUENCE [LARGE SCALE GENOMIC DNA]</scope>
    <source>
        <strain evidence="8 9">DSM 5476</strain>
    </source>
</reference>
<dbReference type="Gene3D" id="2.60.120.260">
    <property type="entry name" value="Galactose-binding domain-like"/>
    <property type="match status" value="2"/>
</dbReference>
<feature type="domain" description="Glycosyl hydrolase family 95 N-terminal" evidence="5">
    <location>
        <begin position="55"/>
        <end position="100"/>
    </location>
</feature>
<evidence type="ECO:0000256" key="1">
    <source>
        <dbReference type="ARBA" id="ARBA00023295"/>
    </source>
</evidence>
<dbReference type="Gene3D" id="2.60.40.10">
    <property type="entry name" value="Immunoglobulins"/>
    <property type="match status" value="1"/>
</dbReference>
<name>C0EGH0_9FIRM</name>
<dbReference type="InterPro" id="IPR000421">
    <property type="entry name" value="FA58C"/>
</dbReference>
<dbReference type="Pfam" id="PF14498">
    <property type="entry name" value="Glyco_hyd_65N_2"/>
    <property type="match status" value="2"/>
</dbReference>
<dbReference type="InterPro" id="IPR054363">
    <property type="entry name" value="GH95_cat"/>
</dbReference>
<evidence type="ECO:0000259" key="7">
    <source>
        <dbReference type="Pfam" id="PF22124"/>
    </source>
</evidence>
<evidence type="ECO:0000259" key="5">
    <source>
        <dbReference type="Pfam" id="PF14498"/>
    </source>
</evidence>
<dbReference type="EMBL" id="ACEC01000102">
    <property type="protein sequence ID" value="EEG29446.1"/>
    <property type="molecule type" value="Genomic_DNA"/>
</dbReference>
<comment type="caution">
    <text evidence="8">The sequence shown here is derived from an EMBL/GenBank/DDBJ whole genome shotgun (WGS) entry which is preliminary data.</text>
</comment>
<dbReference type="Pfam" id="PF00754">
    <property type="entry name" value="F5_F8_type_C"/>
    <property type="match status" value="1"/>
</dbReference>
<keyword evidence="1" id="KW-0378">Hydrolase</keyword>
<feature type="chain" id="PRO_5002896145" evidence="3">
    <location>
        <begin position="30"/>
        <end position="1657"/>
    </location>
</feature>
<gene>
    <name evidence="8" type="ORF">CLOSTMETH_02963</name>
</gene>
<evidence type="ECO:0000313" key="8">
    <source>
        <dbReference type="EMBL" id="EEG29446.1"/>
    </source>
</evidence>
<reference evidence="8 9" key="2">
    <citation type="submission" date="2009-02" db="EMBL/GenBank/DDBJ databases">
        <title>Draft genome sequence of Clostridium methylpentosum (DSM 5476).</title>
        <authorList>
            <person name="Sudarsanam P."/>
            <person name="Ley R."/>
            <person name="Guruge J."/>
            <person name="Turnbaugh P.J."/>
            <person name="Mahowald M."/>
            <person name="Liep D."/>
            <person name="Gordon J."/>
        </authorList>
    </citation>
    <scope>NUCLEOTIDE SEQUENCE [LARGE SCALE GENOMIC DNA]</scope>
    <source>
        <strain evidence="8 9">DSM 5476</strain>
    </source>
</reference>
<feature type="transmembrane region" description="Helical" evidence="2">
    <location>
        <begin position="1633"/>
        <end position="1651"/>
    </location>
</feature>
<dbReference type="InterPro" id="IPR008979">
    <property type="entry name" value="Galactose-bd-like_sf"/>
</dbReference>
<dbReference type="SUPFAM" id="SSF49785">
    <property type="entry name" value="Galactose-binding domain-like"/>
    <property type="match status" value="2"/>
</dbReference>
<dbReference type="GO" id="GO:0004560">
    <property type="term" value="F:alpha-L-fucosidase activity"/>
    <property type="evidence" value="ECO:0007669"/>
    <property type="project" value="TreeGrafter"/>
</dbReference>
<dbReference type="Proteomes" id="UP000003340">
    <property type="component" value="Unassembled WGS sequence"/>
</dbReference>
<dbReference type="InterPro" id="IPR008928">
    <property type="entry name" value="6-hairpin_glycosidase_sf"/>
</dbReference>
<dbReference type="STRING" id="537013.CLOSTMETH_02963"/>
<keyword evidence="2" id="KW-0812">Transmembrane</keyword>
<evidence type="ECO:0000313" key="9">
    <source>
        <dbReference type="Proteomes" id="UP000003340"/>
    </source>
</evidence>
<dbReference type="Pfam" id="PF22633">
    <property type="entry name" value="F5_F8_type_C_2"/>
    <property type="match status" value="1"/>
</dbReference>
<dbReference type="eggNOG" id="COG0845">
    <property type="taxonomic scope" value="Bacteria"/>
</dbReference>
<dbReference type="InterPro" id="IPR027414">
    <property type="entry name" value="GH95_N_dom"/>
</dbReference>
<dbReference type="eggNOG" id="COG1554">
    <property type="taxonomic scope" value="Bacteria"/>
</dbReference>
<dbReference type="Gene3D" id="1.50.10.10">
    <property type="match status" value="1"/>
</dbReference>
<organism evidence="8 9">
    <name type="scientific">[Clostridium] methylpentosum DSM 5476</name>
    <dbReference type="NCBI Taxonomy" id="537013"/>
    <lineage>
        <taxon>Bacteria</taxon>
        <taxon>Bacillati</taxon>
        <taxon>Bacillota</taxon>
        <taxon>Clostridia</taxon>
        <taxon>Eubacteriales</taxon>
        <taxon>Oscillospiraceae</taxon>
        <taxon>Oscillospiraceae incertae sedis</taxon>
    </lineage>
</organism>
<dbReference type="Pfam" id="PF22124">
    <property type="entry name" value="Glyco_hydro_95_cat"/>
    <property type="match status" value="1"/>
</dbReference>
<dbReference type="Gene3D" id="2.70.98.50">
    <property type="entry name" value="putative glycoside hydrolase family protein from bacillus halodurans"/>
    <property type="match status" value="1"/>
</dbReference>
<dbReference type="Pfam" id="PF07554">
    <property type="entry name" value="FIVAR"/>
    <property type="match status" value="4"/>
</dbReference>